<feature type="region of interest" description="Disordered" evidence="1">
    <location>
        <begin position="219"/>
        <end position="269"/>
    </location>
</feature>
<dbReference type="SUPFAM" id="SSF55298">
    <property type="entry name" value="YjgF-like"/>
    <property type="match status" value="1"/>
</dbReference>
<dbReference type="PANTHER" id="PTHR43760:SF1">
    <property type="entry name" value="ENDORIBONUCLEASE L-PSP_CHORISMATE MUTASE-LIKE DOMAIN-CONTAINING PROTEIN"/>
    <property type="match status" value="1"/>
</dbReference>
<accession>A0A6F8Z181</accession>
<dbReference type="AlphaFoldDB" id="A0A6F8Z181"/>
<organism evidence="3 4">
    <name type="scientific">Phytohabitans suffuscus</name>
    <dbReference type="NCBI Taxonomy" id="624315"/>
    <lineage>
        <taxon>Bacteria</taxon>
        <taxon>Bacillati</taxon>
        <taxon>Actinomycetota</taxon>
        <taxon>Actinomycetes</taxon>
        <taxon>Micromonosporales</taxon>
        <taxon>Micromonosporaceae</taxon>
    </lineage>
</organism>
<reference evidence="3 4" key="2">
    <citation type="submission" date="2020-03" db="EMBL/GenBank/DDBJ databases">
        <authorList>
            <person name="Ichikawa N."/>
            <person name="Kimura A."/>
            <person name="Kitahashi Y."/>
            <person name="Uohara A."/>
        </authorList>
    </citation>
    <scope>NUCLEOTIDE SEQUENCE [LARGE SCALE GENOMIC DNA]</scope>
    <source>
        <strain evidence="3 4">NBRC 105367</strain>
    </source>
</reference>
<evidence type="ECO:0000259" key="2">
    <source>
        <dbReference type="Pfam" id="PF14588"/>
    </source>
</evidence>
<feature type="compositionally biased region" description="Basic residues" evidence="1">
    <location>
        <begin position="46"/>
        <end position="66"/>
    </location>
</feature>
<feature type="domain" description="Endoribonuclease L-PSP/chorismate mutase-like" evidence="2">
    <location>
        <begin position="96"/>
        <end position="180"/>
    </location>
</feature>
<dbReference type="EMBL" id="AP022871">
    <property type="protein sequence ID" value="BCB92112.1"/>
    <property type="molecule type" value="Genomic_DNA"/>
</dbReference>
<dbReference type="Gene3D" id="3.20.20.140">
    <property type="entry name" value="Metal-dependent hydrolases"/>
    <property type="match status" value="1"/>
</dbReference>
<evidence type="ECO:0000313" key="4">
    <source>
        <dbReference type="Proteomes" id="UP000503011"/>
    </source>
</evidence>
<dbReference type="Pfam" id="PF14588">
    <property type="entry name" value="YjgF_endoribonc"/>
    <property type="match status" value="1"/>
</dbReference>
<dbReference type="Proteomes" id="UP000503011">
    <property type="component" value="Chromosome"/>
</dbReference>
<sequence length="269" mass="28482">MIRGIKLSASANACGDSGPVVLPLAREAADALGVPLMVHAGLARPPIRRNPHERRGPRRRPPHRPAHQGPARCRARAHPAPPRPALRLRPRPEDNDGNLLFRGQLGAEVTIEQGHQAARATGVQLLRGVRDALGSLDNVEYVVKALGFVNSAPGFFEQPAVMHGFSDLMTEVFGERGRADGPHHRVATCPFASTWLHRPGQPGAAQSYAGGWEARYRTTATARASRTSASAASSTSTPRVRLGRGGRGPGSSSPRPAYAPGTGIAASFP</sequence>
<proteinExistence type="predicted"/>
<protein>
    <recommendedName>
        <fullName evidence="2">Endoribonuclease L-PSP/chorismate mutase-like domain-containing protein</fullName>
    </recommendedName>
</protein>
<dbReference type="InterPro" id="IPR013813">
    <property type="entry name" value="Endoribo_LPSP/chorism_mut-like"/>
</dbReference>
<reference evidence="3 4" key="1">
    <citation type="submission" date="2020-03" db="EMBL/GenBank/DDBJ databases">
        <title>Whole genome shotgun sequence of Phytohabitans suffuscus NBRC 105367.</title>
        <authorList>
            <person name="Komaki H."/>
            <person name="Tamura T."/>
        </authorList>
    </citation>
    <scope>NUCLEOTIDE SEQUENCE [LARGE SCALE GENOMIC DNA]</scope>
    <source>
        <strain evidence="3 4">NBRC 105367</strain>
    </source>
</reference>
<evidence type="ECO:0000256" key="1">
    <source>
        <dbReference type="SAM" id="MobiDB-lite"/>
    </source>
</evidence>
<dbReference type="PANTHER" id="PTHR43760">
    <property type="entry name" value="ENDORIBONUCLEASE-RELATED"/>
    <property type="match status" value="1"/>
</dbReference>
<feature type="region of interest" description="Disordered" evidence="1">
    <location>
        <begin position="43"/>
        <end position="96"/>
    </location>
</feature>
<gene>
    <name evidence="3" type="ORF">Psuf_094250</name>
</gene>
<dbReference type="KEGG" id="psuu:Psuf_094250"/>
<feature type="compositionally biased region" description="Low complexity" evidence="1">
    <location>
        <begin position="219"/>
        <end position="237"/>
    </location>
</feature>
<dbReference type="RefSeq" id="WP_173165866.1">
    <property type="nucleotide sequence ID" value="NZ_AP022871.1"/>
</dbReference>
<keyword evidence="4" id="KW-1185">Reference proteome</keyword>
<dbReference type="Gene3D" id="3.30.1330.40">
    <property type="entry name" value="RutC-like"/>
    <property type="match status" value="1"/>
</dbReference>
<evidence type="ECO:0000313" key="3">
    <source>
        <dbReference type="EMBL" id="BCB92112.1"/>
    </source>
</evidence>
<dbReference type="CDD" id="cd02199">
    <property type="entry name" value="YjgF_YER057c_UK114_like_1"/>
    <property type="match status" value="1"/>
</dbReference>
<dbReference type="InterPro" id="IPR035959">
    <property type="entry name" value="RutC-like_sf"/>
</dbReference>
<name>A0A6F8Z181_9ACTN</name>